<dbReference type="PANTHER" id="PTHR11716">
    <property type="entry name" value="PHOSPHOLIPASE A2 FAMILY MEMBER"/>
    <property type="match status" value="1"/>
</dbReference>
<dbReference type="GO" id="GO:0005543">
    <property type="term" value="F:phospholipid binding"/>
    <property type="evidence" value="ECO:0007669"/>
    <property type="project" value="TreeGrafter"/>
</dbReference>
<dbReference type="GO" id="GO:0042130">
    <property type="term" value="P:negative regulation of T cell proliferation"/>
    <property type="evidence" value="ECO:0007669"/>
    <property type="project" value="TreeGrafter"/>
</dbReference>
<comment type="cofactor">
    <cofactor evidence="18">
        <name>Ca(2+)</name>
        <dbReference type="ChEBI" id="CHEBI:29108"/>
    </cofactor>
    <text evidence="18">Binds 1 Ca(2+) ion per subunit.</text>
</comment>
<evidence type="ECO:0000313" key="23">
    <source>
        <dbReference type="Ensembl" id="ENSUPAP00010006775.1"/>
    </source>
</evidence>
<dbReference type="SUPFAM" id="SSF48619">
    <property type="entry name" value="Phospholipase A2, PLA2"/>
    <property type="match status" value="1"/>
</dbReference>
<feature type="chain" id="PRO_5034754651" description="Phospholipase A2" evidence="21">
    <location>
        <begin position="23"/>
        <end position="181"/>
    </location>
</feature>
<comment type="catalytic activity">
    <reaction evidence="13">
        <text>1,2-dihexadecanoyl-sn-glycero-3-phosphocholine + H2O = 1-hexadecanoyl-sn-glycero-3-phosphocholine + hexadecanoate + H(+)</text>
        <dbReference type="Rhea" id="RHEA:41223"/>
        <dbReference type="ChEBI" id="CHEBI:7896"/>
        <dbReference type="ChEBI" id="CHEBI:15377"/>
        <dbReference type="ChEBI" id="CHEBI:15378"/>
        <dbReference type="ChEBI" id="CHEBI:72998"/>
        <dbReference type="ChEBI" id="CHEBI:72999"/>
    </reaction>
    <physiologicalReaction direction="left-to-right" evidence="13">
        <dbReference type="Rhea" id="RHEA:41224"/>
    </physiologicalReaction>
</comment>
<evidence type="ECO:0000256" key="7">
    <source>
        <dbReference type="ARBA" id="ARBA00023408"/>
    </source>
</evidence>
<evidence type="ECO:0000256" key="12">
    <source>
        <dbReference type="ARBA" id="ARBA00048221"/>
    </source>
</evidence>
<evidence type="ECO:0000256" key="13">
    <source>
        <dbReference type="ARBA" id="ARBA00048227"/>
    </source>
</evidence>
<comment type="catalytic activity">
    <reaction evidence="14">
        <text>1-hexadecanoyl-2-(5Z,8Z,11Z,14Z-eicosatetraenoyl)-sn-glycero-3-phosphoethanolamine + H2O = 1-hexadecanoyl-sn-glycero-3-phosphoethanolamine + (5Z,8Z,11Z,14Z)-eicosatetraenoate + H(+)</text>
        <dbReference type="Rhea" id="RHEA:40431"/>
        <dbReference type="ChEBI" id="CHEBI:15377"/>
        <dbReference type="ChEBI" id="CHEBI:15378"/>
        <dbReference type="ChEBI" id="CHEBI:32395"/>
        <dbReference type="ChEBI" id="CHEBI:73004"/>
        <dbReference type="ChEBI" id="CHEBI:73009"/>
    </reaction>
    <physiologicalReaction direction="left-to-right" evidence="14">
        <dbReference type="Rhea" id="RHEA:40432"/>
    </physiologicalReaction>
</comment>
<feature type="binding site" evidence="18">
    <location>
        <position position="51"/>
    </location>
    <ligand>
        <name>Ca(2+)</name>
        <dbReference type="ChEBI" id="CHEBI:29108"/>
    </ligand>
</feature>
<comment type="catalytic activity">
    <reaction evidence="10">
        <text>1-hexadecanoyl-2-(9Z-octadecenoyl)-sn-glycero-3-phospho-(1'-sn-glycerol) + H2O = 1-hexadecanoyl-sn-glycero-3-phospho-(1'-sn-glycerol) + (9Z)-octadecenoate + H(+)</text>
        <dbReference type="Rhea" id="RHEA:40919"/>
        <dbReference type="ChEBI" id="CHEBI:15377"/>
        <dbReference type="ChEBI" id="CHEBI:15378"/>
        <dbReference type="ChEBI" id="CHEBI:30823"/>
        <dbReference type="ChEBI" id="CHEBI:72841"/>
        <dbReference type="ChEBI" id="CHEBI:75158"/>
    </reaction>
    <physiologicalReaction direction="left-to-right" evidence="10">
        <dbReference type="Rhea" id="RHEA:40920"/>
    </physiologicalReaction>
</comment>
<keyword evidence="21" id="KW-0443">Lipid metabolism</keyword>
<keyword evidence="18" id="KW-0479">Metal-binding</keyword>
<comment type="subcellular location">
    <subcellularLocation>
        <location evidence="1">Mitochondrion outer membrane</location>
        <topology evidence="1">Peripheral membrane protein</topology>
    </subcellularLocation>
    <subcellularLocation>
        <location evidence="2 21">Secreted</location>
    </subcellularLocation>
</comment>
<dbReference type="AlphaFoldDB" id="A0A8D2H093"/>
<evidence type="ECO:0000256" key="16">
    <source>
        <dbReference type="ARBA" id="ARBA00048699"/>
    </source>
</evidence>
<evidence type="ECO:0000259" key="22">
    <source>
        <dbReference type="SMART" id="SM00085"/>
    </source>
</evidence>
<feature type="signal peptide" evidence="21">
    <location>
        <begin position="1"/>
        <end position="22"/>
    </location>
</feature>
<evidence type="ECO:0000256" key="9">
    <source>
        <dbReference type="ARBA" id="ARBA00036775"/>
    </source>
</evidence>
<evidence type="ECO:0000256" key="2">
    <source>
        <dbReference type="ARBA" id="ARBA00004613"/>
    </source>
</evidence>
<comment type="catalytic activity">
    <reaction evidence="11">
        <text>1,2-dihexadecanoyl-sn-glycero-3-phospho-(1'-sn-glycerol) + H2O = 1-hexadecanoyl-sn-glycero-3-phospho-(1'-sn-glycerol) + hexadecanoate + H(+)</text>
        <dbReference type="Rhea" id="RHEA:45472"/>
        <dbReference type="ChEBI" id="CHEBI:7896"/>
        <dbReference type="ChEBI" id="CHEBI:15377"/>
        <dbReference type="ChEBI" id="CHEBI:15378"/>
        <dbReference type="ChEBI" id="CHEBI:72829"/>
        <dbReference type="ChEBI" id="CHEBI:75158"/>
    </reaction>
    <physiologicalReaction direction="left-to-right" evidence="11">
        <dbReference type="Rhea" id="RHEA:45473"/>
    </physiologicalReaction>
</comment>
<comment type="catalytic activity">
    <reaction evidence="16">
        <text>1-hexadecanoyl-2-(9Z-octadecenoyl)-sn-glycero-3-phosphocholine + H2O = 1-hexadecanoyl-sn-glycero-3-phosphocholine + (9Z)-octadecenoate + H(+)</text>
        <dbReference type="Rhea" id="RHEA:38779"/>
        <dbReference type="ChEBI" id="CHEBI:15377"/>
        <dbReference type="ChEBI" id="CHEBI:15378"/>
        <dbReference type="ChEBI" id="CHEBI:30823"/>
        <dbReference type="ChEBI" id="CHEBI:72998"/>
        <dbReference type="ChEBI" id="CHEBI:73001"/>
    </reaction>
    <physiologicalReaction direction="left-to-right" evidence="16">
        <dbReference type="Rhea" id="RHEA:38780"/>
    </physiologicalReaction>
</comment>
<keyword evidence="21" id="KW-0732">Signal</keyword>
<dbReference type="EC" id="3.1.1.4" evidence="21"/>
<dbReference type="GO" id="GO:0005509">
    <property type="term" value="F:calcium ion binding"/>
    <property type="evidence" value="ECO:0007669"/>
    <property type="project" value="InterPro"/>
</dbReference>
<reference evidence="23" key="2">
    <citation type="submission" date="2025-09" db="UniProtKB">
        <authorList>
            <consortium name="Ensembl"/>
        </authorList>
    </citation>
    <scope>IDENTIFICATION</scope>
</reference>
<dbReference type="GO" id="GO:0050482">
    <property type="term" value="P:arachidonate secretion"/>
    <property type="evidence" value="ECO:0007669"/>
    <property type="project" value="InterPro"/>
</dbReference>
<sequence length="181" mass="20745">MRTLLALAVIMVFGKSLMSVQAHFGSFQKMVSFLTQDTGTKYYRFYGCHCGQRGKGTPKDAIDGCCASHDCCYKRLEKRGCGTKFLSYKFKYQAGKVICEGKKALYINPDVVFAFQYPKMLRLGFFPSKDCYGLFREQSAAGWLNKDSSIWTKLGHRIVCFVDKVRRCEDEFYFAVKGKRE</sequence>
<keyword evidence="4 21" id="KW-0964">Secreted</keyword>
<dbReference type="CDD" id="cd00125">
    <property type="entry name" value="PLA2c"/>
    <property type="match status" value="1"/>
</dbReference>
<keyword evidence="6 19" id="KW-1015">Disulfide bond</keyword>
<comment type="similarity">
    <text evidence="3 20">Belongs to the phospholipase A2 family.</text>
</comment>
<name>A0A8D2H093_UROPR</name>
<evidence type="ECO:0000256" key="4">
    <source>
        <dbReference type="ARBA" id="ARBA00022525"/>
    </source>
</evidence>
<dbReference type="PRINTS" id="PR00389">
    <property type="entry name" value="PHPHLIPASEA2"/>
</dbReference>
<comment type="catalytic activity">
    <reaction evidence="12">
        <text>N-hexadecanoyl-1,2-di-(9Z-octadecenoyl)-sn-glycero-3-phosphoethanolamine + H2O = N-hexadecanoyl-1-(9Z-octadecenoyl)-sn-glycero-3-phosphoethanolamine + (9Z)-octadecenoate + H(+)</text>
        <dbReference type="Rhea" id="RHEA:45424"/>
        <dbReference type="ChEBI" id="CHEBI:15377"/>
        <dbReference type="ChEBI" id="CHEBI:15378"/>
        <dbReference type="ChEBI" id="CHEBI:30823"/>
        <dbReference type="ChEBI" id="CHEBI:78097"/>
        <dbReference type="ChEBI" id="CHEBI:85217"/>
    </reaction>
    <physiologicalReaction direction="left-to-right" evidence="12">
        <dbReference type="Rhea" id="RHEA:45425"/>
    </physiologicalReaction>
</comment>
<evidence type="ECO:0000256" key="11">
    <source>
        <dbReference type="ARBA" id="ARBA00048080"/>
    </source>
</evidence>
<keyword evidence="24" id="KW-1185">Reference proteome</keyword>
<comment type="catalytic activity">
    <reaction evidence="21">
        <text>a 1,2-diacyl-sn-glycero-3-phosphocholine + H2O = a 1-acyl-sn-glycero-3-phosphocholine + a fatty acid + H(+)</text>
        <dbReference type="Rhea" id="RHEA:15801"/>
        <dbReference type="ChEBI" id="CHEBI:15377"/>
        <dbReference type="ChEBI" id="CHEBI:15378"/>
        <dbReference type="ChEBI" id="CHEBI:28868"/>
        <dbReference type="ChEBI" id="CHEBI:57643"/>
        <dbReference type="ChEBI" id="CHEBI:58168"/>
        <dbReference type="EC" id="3.1.1.4"/>
    </reaction>
</comment>
<dbReference type="GO" id="GO:0031640">
    <property type="term" value="P:killing of cells of another organism"/>
    <property type="evidence" value="ECO:0007669"/>
    <property type="project" value="UniProtKB-KW"/>
</dbReference>
<evidence type="ECO:0000256" key="6">
    <source>
        <dbReference type="ARBA" id="ARBA00023157"/>
    </source>
</evidence>
<evidence type="ECO:0000256" key="14">
    <source>
        <dbReference type="ARBA" id="ARBA00048541"/>
    </source>
</evidence>
<dbReference type="GO" id="GO:0006644">
    <property type="term" value="P:phospholipid metabolic process"/>
    <property type="evidence" value="ECO:0007669"/>
    <property type="project" value="InterPro"/>
</dbReference>
<comment type="catalytic activity">
    <reaction evidence="8">
        <text>1-hexadecanoyl-2-(4Z,7Z,10Z,13Z,16Z,19Z-docosahexaenoyl)-sn-glycero-3-phosphocholine + H2O = (4Z,7Z,10Z,13Z,16Z,19Z)-docosahexaenoate + 1-hexadecanoyl-sn-glycero-3-phosphocholine + H(+)</text>
        <dbReference type="Rhea" id="RHEA:41231"/>
        <dbReference type="ChEBI" id="CHEBI:15377"/>
        <dbReference type="ChEBI" id="CHEBI:15378"/>
        <dbReference type="ChEBI" id="CHEBI:72998"/>
        <dbReference type="ChEBI" id="CHEBI:74963"/>
        <dbReference type="ChEBI" id="CHEBI:77016"/>
    </reaction>
    <physiologicalReaction direction="left-to-right" evidence="8">
        <dbReference type="Rhea" id="RHEA:41232"/>
    </physiologicalReaction>
</comment>
<comment type="catalytic activity">
    <reaction evidence="9">
        <text>a 1,2-diacyl-sn-glycero-3-phosphoethanolamine + H2O = a 1-acyl-sn-glycero-3-phosphoethanolamine + a fatty acid + H(+)</text>
        <dbReference type="Rhea" id="RHEA:44604"/>
        <dbReference type="ChEBI" id="CHEBI:15377"/>
        <dbReference type="ChEBI" id="CHEBI:15378"/>
        <dbReference type="ChEBI" id="CHEBI:28868"/>
        <dbReference type="ChEBI" id="CHEBI:64381"/>
        <dbReference type="ChEBI" id="CHEBI:64612"/>
    </reaction>
    <physiologicalReaction direction="left-to-right" evidence="9">
        <dbReference type="Rhea" id="RHEA:44605"/>
    </physiologicalReaction>
</comment>
<evidence type="ECO:0000256" key="19">
    <source>
        <dbReference type="PIRSR" id="PIRSR601211-3"/>
    </source>
</evidence>
<dbReference type="Ensembl" id="ENSUPAT00010007748.1">
    <property type="protein sequence ID" value="ENSUPAP00010006775.1"/>
    <property type="gene ID" value="ENSUPAG00010005456.1"/>
</dbReference>
<dbReference type="Pfam" id="PF00068">
    <property type="entry name" value="Phospholip_A2_1"/>
    <property type="match status" value="1"/>
</dbReference>
<evidence type="ECO:0000256" key="1">
    <source>
        <dbReference type="ARBA" id="ARBA00004450"/>
    </source>
</evidence>
<dbReference type="GO" id="GO:0005741">
    <property type="term" value="C:mitochondrial outer membrane"/>
    <property type="evidence" value="ECO:0007669"/>
    <property type="project" value="UniProtKB-SubCell"/>
</dbReference>
<organism evidence="23 24">
    <name type="scientific">Urocitellus parryii</name>
    <name type="common">Arctic ground squirrel</name>
    <name type="synonym">Spermophilus parryii</name>
    <dbReference type="NCBI Taxonomy" id="9999"/>
    <lineage>
        <taxon>Eukaryota</taxon>
        <taxon>Metazoa</taxon>
        <taxon>Chordata</taxon>
        <taxon>Craniata</taxon>
        <taxon>Vertebrata</taxon>
        <taxon>Euteleostomi</taxon>
        <taxon>Mammalia</taxon>
        <taxon>Eutheria</taxon>
        <taxon>Euarchontoglires</taxon>
        <taxon>Glires</taxon>
        <taxon>Rodentia</taxon>
        <taxon>Sciuromorpha</taxon>
        <taxon>Sciuridae</taxon>
        <taxon>Xerinae</taxon>
        <taxon>Marmotini</taxon>
        <taxon>Urocitellus</taxon>
    </lineage>
</organism>
<dbReference type="Proteomes" id="UP000694417">
    <property type="component" value="Unplaced"/>
</dbReference>
<evidence type="ECO:0000256" key="21">
    <source>
        <dbReference type="RuleBase" id="RU361236"/>
    </source>
</evidence>
<dbReference type="InterPro" id="IPR001211">
    <property type="entry name" value="PLA2"/>
</dbReference>
<evidence type="ECO:0000256" key="8">
    <source>
        <dbReference type="ARBA" id="ARBA00036719"/>
    </source>
</evidence>
<feature type="disulfide bond" evidence="19">
    <location>
        <begin position="50"/>
        <end position="66"/>
    </location>
</feature>
<keyword evidence="21" id="KW-0378">Hydrolase</keyword>
<dbReference type="InterPro" id="IPR033113">
    <property type="entry name" value="PLA2_histidine"/>
</dbReference>
<feature type="domain" description="Phospholipase A2-like central" evidence="22">
    <location>
        <begin position="23"/>
        <end position="132"/>
    </location>
</feature>
<dbReference type="Gene3D" id="1.20.90.10">
    <property type="entry name" value="Phospholipase A2 domain"/>
    <property type="match status" value="1"/>
</dbReference>
<dbReference type="PANTHER" id="PTHR11716:SF9">
    <property type="entry name" value="PHOSPHOLIPASE A2, MEMBRANE ASSOCIATED"/>
    <property type="match status" value="1"/>
</dbReference>
<evidence type="ECO:0000313" key="24">
    <source>
        <dbReference type="Proteomes" id="UP000694417"/>
    </source>
</evidence>
<evidence type="ECO:0000256" key="3">
    <source>
        <dbReference type="ARBA" id="ARBA00007056"/>
    </source>
</evidence>
<evidence type="ECO:0000256" key="10">
    <source>
        <dbReference type="ARBA" id="ARBA00048015"/>
    </source>
</evidence>
<keyword evidence="5" id="KW-0929">Antimicrobial</keyword>
<comment type="catalytic activity">
    <reaction evidence="15">
        <text>1-hexadecanoyl-2-(9Z-octadecenoyl)-sn-glycero-3-phosphoethanolamine + H2O = 1-hexadecanoyl-sn-glycero-3-phosphoethanolamine + (9Z)-octadecenoate + H(+)</text>
        <dbReference type="Rhea" id="RHEA:40911"/>
        <dbReference type="ChEBI" id="CHEBI:15377"/>
        <dbReference type="ChEBI" id="CHEBI:15378"/>
        <dbReference type="ChEBI" id="CHEBI:30823"/>
        <dbReference type="ChEBI" id="CHEBI:73004"/>
        <dbReference type="ChEBI" id="CHEBI:73007"/>
    </reaction>
    <physiologicalReaction direction="left-to-right" evidence="15">
        <dbReference type="Rhea" id="RHEA:40912"/>
    </physiologicalReaction>
</comment>
<evidence type="ECO:0000256" key="20">
    <source>
        <dbReference type="RuleBase" id="RU003654"/>
    </source>
</evidence>
<dbReference type="GeneTree" id="ENSGT00940000155096"/>
<accession>A0A8D2H093</accession>
<evidence type="ECO:0000256" key="5">
    <source>
        <dbReference type="ARBA" id="ARBA00022638"/>
    </source>
</evidence>
<dbReference type="SMART" id="SM00085">
    <property type="entry name" value="PA2c"/>
    <property type="match status" value="1"/>
</dbReference>
<dbReference type="GO" id="GO:0047498">
    <property type="term" value="F:calcium-dependent phospholipase A2 activity"/>
    <property type="evidence" value="ECO:0007669"/>
    <property type="project" value="TreeGrafter"/>
</dbReference>
<dbReference type="GO" id="GO:0016042">
    <property type="term" value="P:lipid catabolic process"/>
    <property type="evidence" value="ECO:0007669"/>
    <property type="project" value="InterPro"/>
</dbReference>
<keyword evidence="18 21" id="KW-0106">Calcium</keyword>
<evidence type="ECO:0000256" key="17">
    <source>
        <dbReference type="ARBA" id="ARBA00049282"/>
    </source>
</evidence>
<protein>
    <recommendedName>
        <fullName evidence="21">Phospholipase A2</fullName>
        <ecNumber evidence="21">3.1.1.4</ecNumber>
    </recommendedName>
</protein>
<reference evidence="23" key="1">
    <citation type="submission" date="2025-08" db="UniProtKB">
        <authorList>
            <consortium name="Ensembl"/>
        </authorList>
    </citation>
    <scope>IDENTIFICATION</scope>
</reference>
<evidence type="ECO:0000256" key="18">
    <source>
        <dbReference type="PIRSR" id="PIRSR601211-2"/>
    </source>
</evidence>
<comment type="catalytic activity">
    <reaction evidence="7">
        <text>1-hexadecanoyl-2-(9Z,12Z-octadecadienoyl)-sn-glycero-3-phosphocholine + H2O = (9Z,12Z)-octadecadienoate + 1-hexadecanoyl-sn-glycero-3-phosphocholine + H(+)</text>
        <dbReference type="Rhea" id="RHEA:40811"/>
        <dbReference type="ChEBI" id="CHEBI:15377"/>
        <dbReference type="ChEBI" id="CHEBI:15378"/>
        <dbReference type="ChEBI" id="CHEBI:30245"/>
        <dbReference type="ChEBI" id="CHEBI:72998"/>
        <dbReference type="ChEBI" id="CHEBI:73002"/>
    </reaction>
    <physiologicalReaction direction="left-to-right" evidence="7">
        <dbReference type="Rhea" id="RHEA:40812"/>
    </physiologicalReaction>
</comment>
<comment type="catalytic activity">
    <reaction evidence="17">
        <text>1-hexadecanoyl-2-(9Z-octadecenoyl)-sn-glycero-3-phosphoglycerol + H2O = 1-hexadecanoyl-sn-glycero-3-phosphoglycerol + (9Z)-octadecenoate + H(+)</text>
        <dbReference type="Rhea" id="RHEA:44524"/>
        <dbReference type="ChEBI" id="CHEBI:15377"/>
        <dbReference type="ChEBI" id="CHEBI:15378"/>
        <dbReference type="ChEBI" id="CHEBI:30823"/>
        <dbReference type="ChEBI" id="CHEBI:84472"/>
        <dbReference type="ChEBI" id="CHEBI:84475"/>
    </reaction>
    <physiologicalReaction direction="left-to-right" evidence="17">
        <dbReference type="Rhea" id="RHEA:44525"/>
    </physiologicalReaction>
</comment>
<evidence type="ECO:0000256" key="15">
    <source>
        <dbReference type="ARBA" id="ARBA00048613"/>
    </source>
</evidence>
<proteinExistence type="inferred from homology"/>
<dbReference type="GO" id="GO:0042742">
    <property type="term" value="P:defense response to bacterium"/>
    <property type="evidence" value="ECO:0007669"/>
    <property type="project" value="UniProtKB-KW"/>
</dbReference>
<dbReference type="InterPro" id="IPR036444">
    <property type="entry name" value="PLipase_A2_dom_sf"/>
</dbReference>
<keyword evidence="5" id="KW-0081">Bacteriolytic enzyme</keyword>
<dbReference type="PROSITE" id="PS00118">
    <property type="entry name" value="PA2_HIS"/>
    <property type="match status" value="1"/>
</dbReference>
<dbReference type="InterPro" id="IPR016090">
    <property type="entry name" value="PLA2-like_dom"/>
</dbReference>
<dbReference type="GO" id="GO:0005576">
    <property type="term" value="C:extracellular region"/>
    <property type="evidence" value="ECO:0007669"/>
    <property type="project" value="UniProtKB-SubCell"/>
</dbReference>
<feature type="binding site" evidence="18">
    <location>
        <position position="70"/>
    </location>
    <ligand>
        <name>Ca(2+)</name>
        <dbReference type="ChEBI" id="CHEBI:29108"/>
    </ligand>
</feature>